<dbReference type="AlphaFoldDB" id="A0A8C0L493"/>
<evidence type="ECO:0000313" key="2">
    <source>
        <dbReference type="Proteomes" id="UP000694391"/>
    </source>
</evidence>
<dbReference type="Proteomes" id="UP000694391">
    <property type="component" value="Unplaced"/>
</dbReference>
<dbReference type="GeneTree" id="ENSGT00390000014818"/>
<name>A0A8C0L493_CANLU</name>
<accession>A0A8C0L493</accession>
<evidence type="ECO:0000313" key="1">
    <source>
        <dbReference type="Ensembl" id="ENSCAFP00020024594.1"/>
    </source>
</evidence>
<proteinExistence type="predicted"/>
<protein>
    <submittedName>
        <fullName evidence="1">Uncharacterized protein</fullName>
    </submittedName>
</protein>
<organism evidence="1 2">
    <name type="scientific">Canis lupus dingo</name>
    <name type="common">dingo</name>
    <dbReference type="NCBI Taxonomy" id="286419"/>
    <lineage>
        <taxon>Eukaryota</taxon>
        <taxon>Metazoa</taxon>
        <taxon>Chordata</taxon>
        <taxon>Craniata</taxon>
        <taxon>Vertebrata</taxon>
        <taxon>Euteleostomi</taxon>
        <taxon>Mammalia</taxon>
        <taxon>Eutheria</taxon>
        <taxon>Laurasiatheria</taxon>
        <taxon>Carnivora</taxon>
        <taxon>Caniformia</taxon>
        <taxon>Canidae</taxon>
        <taxon>Canis</taxon>
    </lineage>
</organism>
<dbReference type="PANTHER" id="PTHR11667:SF27">
    <property type="entry name" value="ADENYLATE KINASE"/>
    <property type="match status" value="1"/>
</dbReference>
<sequence length="338" mass="38396">MAPLLHFKDKIPRRNRRQKKKKSEEFSQLRENVPSVWRGMRERSSQHHHCTHPWLSPQKGKLQKHPDDFPKDMGCHLKATRSWESGCVTLKTPTQARRRNLYKKLRVKPGLAFLRRDSRLGRSQPRQIMVLPRNTNIISRICDIFYNLHPMVCGVLWEIRCFFVLFCFLSLFLRAPDITRYRKFNSVHSAQLGGQFFSLCFFHGGDASHPLRTWDVASPVAVDLLISVIVIGPEGFHRLARPPLSSEFTCVKATVGRSSCGPDTPAWLPLESAVGNPILRHRAGRRTARSVGSTSCAITTSRAFLFSTKVVTVDSSKDKEPLSGDIPFAHSFLLSPSQ</sequence>
<dbReference type="PANTHER" id="PTHR11667">
    <property type="match status" value="1"/>
</dbReference>
<reference evidence="1" key="1">
    <citation type="submission" date="2025-08" db="UniProtKB">
        <authorList>
            <consortium name="Ensembl"/>
        </authorList>
    </citation>
    <scope>IDENTIFICATION</scope>
</reference>
<reference evidence="1" key="2">
    <citation type="submission" date="2025-09" db="UniProtKB">
        <authorList>
            <consortium name="Ensembl"/>
        </authorList>
    </citation>
    <scope>IDENTIFICATION</scope>
</reference>
<keyword evidence="2" id="KW-1185">Reference proteome</keyword>
<dbReference type="Ensembl" id="ENSCAFT00020028384.1">
    <property type="protein sequence ID" value="ENSCAFP00020024594.1"/>
    <property type="gene ID" value="ENSCAFG00020019351.1"/>
</dbReference>